<evidence type="ECO:0000313" key="1">
    <source>
        <dbReference type="EMBL" id="CAK9155350.1"/>
    </source>
</evidence>
<gene>
    <name evidence="1" type="ORF">ILEXP_LOCUS23757</name>
</gene>
<accession>A0ABC8SES8</accession>
<dbReference type="EMBL" id="CAUOFW020002691">
    <property type="protein sequence ID" value="CAK9155350.1"/>
    <property type="molecule type" value="Genomic_DNA"/>
</dbReference>
<dbReference type="AlphaFoldDB" id="A0ABC8SES8"/>
<evidence type="ECO:0000313" key="2">
    <source>
        <dbReference type="Proteomes" id="UP001642360"/>
    </source>
</evidence>
<protein>
    <submittedName>
        <fullName evidence="1">Uncharacterized protein</fullName>
    </submittedName>
</protein>
<proteinExistence type="predicted"/>
<sequence>TQEENASLLKEFEVFKAKSKAWAFEDGIEKAEQELAQQVLLSRWGVVPKQGTRCGSSLTIIHVEQ</sequence>
<comment type="caution">
    <text evidence="1">The sequence shown here is derived from an EMBL/GenBank/DDBJ whole genome shotgun (WGS) entry which is preliminary data.</text>
</comment>
<feature type="non-terminal residue" evidence="1">
    <location>
        <position position="1"/>
    </location>
</feature>
<dbReference type="Proteomes" id="UP001642360">
    <property type="component" value="Unassembled WGS sequence"/>
</dbReference>
<keyword evidence="2" id="KW-1185">Reference proteome</keyword>
<reference evidence="1 2" key="1">
    <citation type="submission" date="2024-02" db="EMBL/GenBank/DDBJ databases">
        <authorList>
            <person name="Vignale AGUSTIN F."/>
            <person name="Sosa J E."/>
            <person name="Modenutti C."/>
        </authorList>
    </citation>
    <scope>NUCLEOTIDE SEQUENCE [LARGE SCALE GENOMIC DNA]</scope>
</reference>
<name>A0ABC8SES8_9AQUA</name>
<organism evidence="1 2">
    <name type="scientific">Ilex paraguariensis</name>
    <name type="common">yerba mate</name>
    <dbReference type="NCBI Taxonomy" id="185542"/>
    <lineage>
        <taxon>Eukaryota</taxon>
        <taxon>Viridiplantae</taxon>
        <taxon>Streptophyta</taxon>
        <taxon>Embryophyta</taxon>
        <taxon>Tracheophyta</taxon>
        <taxon>Spermatophyta</taxon>
        <taxon>Magnoliopsida</taxon>
        <taxon>eudicotyledons</taxon>
        <taxon>Gunneridae</taxon>
        <taxon>Pentapetalae</taxon>
        <taxon>asterids</taxon>
        <taxon>campanulids</taxon>
        <taxon>Aquifoliales</taxon>
        <taxon>Aquifoliaceae</taxon>
        <taxon>Ilex</taxon>
    </lineage>
</organism>